<dbReference type="InterPro" id="IPR022496">
    <property type="entry name" value="T6A_TsaB"/>
</dbReference>
<keyword evidence="3" id="KW-1185">Reference proteome</keyword>
<dbReference type="EMBL" id="CP106738">
    <property type="protein sequence ID" value="UXX85018.1"/>
    <property type="molecule type" value="Genomic_DNA"/>
</dbReference>
<dbReference type="Proteomes" id="UP001064087">
    <property type="component" value="Chromosome"/>
</dbReference>
<dbReference type="Gene3D" id="3.30.420.40">
    <property type="match status" value="1"/>
</dbReference>
<gene>
    <name evidence="2" type="primary">tsaB</name>
    <name evidence="2" type="ORF">N7U68_10410</name>
</gene>
<dbReference type="PANTHER" id="PTHR11735">
    <property type="entry name" value="TRNA N6-ADENOSINE THREONYLCARBAMOYLTRANSFERASE"/>
    <property type="match status" value="1"/>
</dbReference>
<dbReference type="InterPro" id="IPR043129">
    <property type="entry name" value="ATPase_NBD"/>
</dbReference>
<accession>A0ABY6DJ90</accession>
<dbReference type="Pfam" id="PF00814">
    <property type="entry name" value="TsaD"/>
    <property type="match status" value="1"/>
</dbReference>
<organism evidence="2 3">
    <name type="scientific">Roseovarius pelagicus</name>
    <dbReference type="NCBI Taxonomy" id="2980108"/>
    <lineage>
        <taxon>Bacteria</taxon>
        <taxon>Pseudomonadati</taxon>
        <taxon>Pseudomonadota</taxon>
        <taxon>Alphaproteobacteria</taxon>
        <taxon>Rhodobacterales</taxon>
        <taxon>Roseobacteraceae</taxon>
        <taxon>Roseovarius</taxon>
    </lineage>
</organism>
<keyword evidence="2" id="KW-0012">Acyltransferase</keyword>
<name>A0ABY6DJ90_9RHOB</name>
<reference evidence="2" key="1">
    <citation type="submission" date="2022-10" db="EMBL/GenBank/DDBJ databases">
        <title>Roseovarius pelagicus sp. nov., isolated from Arctic seawater.</title>
        <authorList>
            <person name="Hong Y.W."/>
            <person name="Hwang C.Y."/>
        </authorList>
    </citation>
    <scope>NUCLEOTIDE SEQUENCE</scope>
    <source>
        <strain evidence="2">HL-MP18</strain>
    </source>
</reference>
<dbReference type="NCBIfam" id="TIGR03725">
    <property type="entry name" value="T6A_YeaZ"/>
    <property type="match status" value="1"/>
</dbReference>
<keyword evidence="2" id="KW-0808">Transferase</keyword>
<sequence>MVSEPLVLGVDTSGSYCSAVLLQGGEVLSDVYQDMPKGQAEALFPLIQDLLVRGGATWRDLSAIGVGTGPGNFTGIRISVSAMRGLALALEVPVIGVTLLDALAHGTSGPVLGSIAAPRGQAYVQGHGMVQNVPPALVTISDLQLDLAEPGLVSIGSAGSEIAARLGVPHVPAPYAPGSAIARIAALRRGHDISPAAPFYLKPADAAPARDAPPVLLD</sequence>
<proteinExistence type="predicted"/>
<evidence type="ECO:0000313" key="2">
    <source>
        <dbReference type="EMBL" id="UXX85018.1"/>
    </source>
</evidence>
<dbReference type="GO" id="GO:0061711">
    <property type="term" value="F:tRNA N(6)-L-threonylcarbamoyladenine synthase activity"/>
    <property type="evidence" value="ECO:0007669"/>
    <property type="project" value="UniProtKB-EC"/>
</dbReference>
<dbReference type="PANTHER" id="PTHR11735:SF11">
    <property type="entry name" value="TRNA THREONYLCARBAMOYLADENOSINE BIOSYNTHESIS PROTEIN TSAB"/>
    <property type="match status" value="1"/>
</dbReference>
<dbReference type="SUPFAM" id="SSF53067">
    <property type="entry name" value="Actin-like ATPase domain"/>
    <property type="match status" value="1"/>
</dbReference>
<protein>
    <submittedName>
        <fullName evidence="2">tRNA (Adenosine(37)-N6)-threonylcarbamoyltransferase complex dimerization subunit type 1 TsaB</fullName>
        <ecNumber evidence="2">2.3.1.234</ecNumber>
    </submittedName>
</protein>
<feature type="domain" description="Gcp-like" evidence="1">
    <location>
        <begin position="40"/>
        <end position="125"/>
    </location>
</feature>
<dbReference type="InterPro" id="IPR000905">
    <property type="entry name" value="Gcp-like_dom"/>
</dbReference>
<evidence type="ECO:0000313" key="3">
    <source>
        <dbReference type="Proteomes" id="UP001064087"/>
    </source>
</evidence>
<dbReference type="EC" id="2.3.1.234" evidence="2"/>
<evidence type="ECO:0000259" key="1">
    <source>
        <dbReference type="Pfam" id="PF00814"/>
    </source>
</evidence>